<dbReference type="SUPFAM" id="SSF52540">
    <property type="entry name" value="P-loop containing nucleoside triphosphate hydrolases"/>
    <property type="match status" value="1"/>
</dbReference>
<evidence type="ECO:0000256" key="5">
    <source>
        <dbReference type="ARBA" id="ARBA00022989"/>
    </source>
</evidence>
<dbReference type="InterPro" id="IPR003439">
    <property type="entry name" value="ABC_transporter-like_ATP-bd"/>
</dbReference>
<feature type="transmembrane region" description="Helical" evidence="7">
    <location>
        <begin position="119"/>
        <end position="141"/>
    </location>
</feature>
<dbReference type="SUPFAM" id="SSF90123">
    <property type="entry name" value="ABC transporter transmembrane region"/>
    <property type="match status" value="1"/>
</dbReference>
<dbReference type="Gene3D" id="3.40.50.300">
    <property type="entry name" value="P-loop containing nucleotide triphosphate hydrolases"/>
    <property type="match status" value="1"/>
</dbReference>
<dbReference type="PROSITE" id="PS00211">
    <property type="entry name" value="ABC_TRANSPORTER_1"/>
    <property type="match status" value="1"/>
</dbReference>
<keyword evidence="4 9" id="KW-0067">ATP-binding</keyword>
<evidence type="ECO:0000259" key="8">
    <source>
        <dbReference type="PROSITE" id="PS50893"/>
    </source>
</evidence>
<dbReference type="SMART" id="SM00382">
    <property type="entry name" value="AAA"/>
    <property type="match status" value="1"/>
</dbReference>
<comment type="subcellular location">
    <subcellularLocation>
        <location evidence="1">Cell membrane</location>
        <topology evidence="1">Multi-pass membrane protein</topology>
    </subcellularLocation>
</comment>
<evidence type="ECO:0000313" key="10">
    <source>
        <dbReference type="Proteomes" id="UP000638648"/>
    </source>
</evidence>
<dbReference type="InterPro" id="IPR017871">
    <property type="entry name" value="ABC_transporter-like_CS"/>
</dbReference>
<sequence length="663" mass="70586">MLSLGDPHPSTVGALSAGGRPRLTLFDPLVVTERVGRVSLVVWTLSERQKSRRSAGPRWIASKALARAFPGLVALWIVLIGLTGALSAAFALLVARVVTQLPRAVRDGFDSLAGNDLQSTLAAMALVLVADAVVSAGRVFVQADLYRRYEEYLLARVMAATLSAPGLALFEDPTFADRIDKTAVLAREEPGDLVDGLAEKWGARVQGLASAVLVATVWPLAAVLLAIVWILVGRRLQADYRLIEAEGGSLAMRRAGYLKNIALMPTWAKELRIFGLAGWVADGYRRHRSVVIDHLATARRVNRRDWVLLLVAVIASNVAVLLWAAHAVIDGAMSAGAVTVLVQGLVGVGMLANQEGDLLIGYGASRVPDVIEVENAVATLAERPAGTIAALGAVGTAAGLPHREIRLEQVTFSYPGRDAPVYADLDLRIEAGQSLAIVGLNGAGKTTLAKLLTGLETPQGGRITIDGIAVSEIDPLSWRRGVAAIFQDFVHYQLSAADNIGFGAIEHLHDRDASDRIVEAASRAGAGQLLAELPDGPSTPLSAGFAGGVDLSGGQWQRIALARAMRAVQAGAKLLILDEPTAHLDVRAEADLYDRFLDLTHGLTTIVISHRFSTVRHADRIVVLDNGRISEDGSHEQLVAAGGTYARLFSKQAMRYTDAERTS</sequence>
<evidence type="ECO:0000256" key="7">
    <source>
        <dbReference type="SAM" id="Phobius"/>
    </source>
</evidence>
<evidence type="ECO:0000256" key="2">
    <source>
        <dbReference type="ARBA" id="ARBA00022692"/>
    </source>
</evidence>
<proteinExistence type="predicted"/>
<dbReference type="GO" id="GO:0005524">
    <property type="term" value="F:ATP binding"/>
    <property type="evidence" value="ECO:0007669"/>
    <property type="project" value="UniProtKB-KW"/>
</dbReference>
<dbReference type="AlphaFoldDB" id="A0A927N0C2"/>
<evidence type="ECO:0000256" key="3">
    <source>
        <dbReference type="ARBA" id="ARBA00022741"/>
    </source>
</evidence>
<keyword evidence="10" id="KW-1185">Reference proteome</keyword>
<dbReference type="PROSITE" id="PS50893">
    <property type="entry name" value="ABC_TRANSPORTER_2"/>
    <property type="match status" value="1"/>
</dbReference>
<evidence type="ECO:0000256" key="4">
    <source>
        <dbReference type="ARBA" id="ARBA00022840"/>
    </source>
</evidence>
<dbReference type="InterPro" id="IPR039421">
    <property type="entry name" value="Type_1_exporter"/>
</dbReference>
<dbReference type="Gene3D" id="1.20.1560.10">
    <property type="entry name" value="ABC transporter type 1, transmembrane domain"/>
    <property type="match status" value="1"/>
</dbReference>
<reference evidence="9" key="1">
    <citation type="submission" date="2020-10" db="EMBL/GenBank/DDBJ databases">
        <title>Sequencing the genomes of 1000 actinobacteria strains.</title>
        <authorList>
            <person name="Klenk H.-P."/>
        </authorList>
    </citation>
    <scope>NUCLEOTIDE SEQUENCE</scope>
    <source>
        <strain evidence="9">DSM 45354</strain>
    </source>
</reference>
<accession>A0A927N0C2</accession>
<dbReference type="EMBL" id="JADBEM010000001">
    <property type="protein sequence ID" value="MBE1609834.1"/>
    <property type="molecule type" value="Genomic_DNA"/>
</dbReference>
<dbReference type="PANTHER" id="PTHR24221">
    <property type="entry name" value="ATP-BINDING CASSETTE SUB-FAMILY B"/>
    <property type="match status" value="1"/>
</dbReference>
<dbReference type="GO" id="GO:0005886">
    <property type="term" value="C:plasma membrane"/>
    <property type="evidence" value="ECO:0007669"/>
    <property type="project" value="UniProtKB-SubCell"/>
</dbReference>
<keyword evidence="3" id="KW-0547">Nucleotide-binding</keyword>
<dbReference type="Proteomes" id="UP000638648">
    <property type="component" value="Unassembled WGS sequence"/>
</dbReference>
<dbReference type="GO" id="GO:0016887">
    <property type="term" value="F:ATP hydrolysis activity"/>
    <property type="evidence" value="ECO:0007669"/>
    <property type="project" value="InterPro"/>
</dbReference>
<feature type="transmembrane region" description="Helical" evidence="7">
    <location>
        <begin position="73"/>
        <end position="99"/>
    </location>
</feature>
<feature type="transmembrane region" description="Helical" evidence="7">
    <location>
        <begin position="208"/>
        <end position="232"/>
    </location>
</feature>
<evidence type="ECO:0000313" key="9">
    <source>
        <dbReference type="EMBL" id="MBE1609834.1"/>
    </source>
</evidence>
<keyword evidence="5 7" id="KW-1133">Transmembrane helix</keyword>
<dbReference type="InterPro" id="IPR027417">
    <property type="entry name" value="P-loop_NTPase"/>
</dbReference>
<feature type="domain" description="ABC transporter" evidence="8">
    <location>
        <begin position="405"/>
        <end position="651"/>
    </location>
</feature>
<evidence type="ECO:0000256" key="1">
    <source>
        <dbReference type="ARBA" id="ARBA00004651"/>
    </source>
</evidence>
<dbReference type="InterPro" id="IPR036640">
    <property type="entry name" value="ABC1_TM_sf"/>
</dbReference>
<feature type="transmembrane region" description="Helical" evidence="7">
    <location>
        <begin position="306"/>
        <end position="325"/>
    </location>
</feature>
<evidence type="ECO:0000256" key="6">
    <source>
        <dbReference type="ARBA" id="ARBA00023136"/>
    </source>
</evidence>
<feature type="transmembrane region" description="Helical" evidence="7">
    <location>
        <begin position="153"/>
        <end position="170"/>
    </location>
</feature>
<protein>
    <submittedName>
        <fullName evidence="9">ATP-binding cassette subfamily B protein</fullName>
    </submittedName>
</protein>
<gene>
    <name evidence="9" type="ORF">HEB94_006682</name>
</gene>
<dbReference type="Pfam" id="PF00005">
    <property type="entry name" value="ABC_tran"/>
    <property type="match status" value="1"/>
</dbReference>
<dbReference type="InterPro" id="IPR003593">
    <property type="entry name" value="AAA+_ATPase"/>
</dbReference>
<dbReference type="PANTHER" id="PTHR24221:SF646">
    <property type="entry name" value="HAEMOLYSIN SECRETION ATP-BINDING PROTEIN"/>
    <property type="match status" value="1"/>
</dbReference>
<keyword evidence="2 7" id="KW-0812">Transmembrane</keyword>
<comment type="caution">
    <text evidence="9">The sequence shown here is derived from an EMBL/GenBank/DDBJ whole genome shotgun (WGS) entry which is preliminary data.</text>
</comment>
<keyword evidence="6 7" id="KW-0472">Membrane</keyword>
<name>A0A927N0C2_9ACTN</name>
<dbReference type="GO" id="GO:0034040">
    <property type="term" value="F:ATPase-coupled lipid transmembrane transporter activity"/>
    <property type="evidence" value="ECO:0007669"/>
    <property type="project" value="TreeGrafter"/>
</dbReference>
<organism evidence="9 10">
    <name type="scientific">Actinopolymorpha pittospori</name>
    <dbReference type="NCBI Taxonomy" id="648752"/>
    <lineage>
        <taxon>Bacteria</taxon>
        <taxon>Bacillati</taxon>
        <taxon>Actinomycetota</taxon>
        <taxon>Actinomycetes</taxon>
        <taxon>Propionibacteriales</taxon>
        <taxon>Actinopolymorphaceae</taxon>
        <taxon>Actinopolymorpha</taxon>
    </lineage>
</organism>